<dbReference type="Pfam" id="PF00153">
    <property type="entry name" value="Mito_carr"/>
    <property type="match status" value="1"/>
</dbReference>
<gene>
    <name evidence="5" type="ORF">CIPAW_11G153100</name>
</gene>
<name>A0A8T1P6M7_CARIL</name>
<comment type="caution">
    <text evidence="5">The sequence shown here is derived from an EMBL/GenBank/DDBJ whole genome shotgun (WGS) entry which is preliminary data.</text>
</comment>
<dbReference type="AlphaFoldDB" id="A0A8T1P6M7"/>
<dbReference type="EMBL" id="CM031819">
    <property type="protein sequence ID" value="KAG6637042.1"/>
    <property type="molecule type" value="Genomic_DNA"/>
</dbReference>
<dbReference type="EMBL" id="CM031819">
    <property type="protein sequence ID" value="KAG6637041.1"/>
    <property type="molecule type" value="Genomic_DNA"/>
</dbReference>
<accession>A0A8T1P6M7</accession>
<proteinExistence type="inferred from homology"/>
<keyword evidence="1" id="KW-0677">Repeat</keyword>
<dbReference type="EMBL" id="CM031819">
    <property type="protein sequence ID" value="KAG6637043.1"/>
    <property type="molecule type" value="Genomic_DNA"/>
</dbReference>
<evidence type="ECO:0000313" key="6">
    <source>
        <dbReference type="Proteomes" id="UP000811609"/>
    </source>
</evidence>
<evidence type="ECO:0000256" key="4">
    <source>
        <dbReference type="SAM" id="Phobius"/>
    </source>
</evidence>
<keyword evidence="3" id="KW-0813">Transport</keyword>
<feature type="transmembrane region" description="Helical" evidence="4">
    <location>
        <begin position="34"/>
        <end position="51"/>
    </location>
</feature>
<feature type="transmembrane region" description="Helical" evidence="4">
    <location>
        <begin position="72"/>
        <end position="93"/>
    </location>
</feature>
<dbReference type="EMBL" id="CM031819">
    <property type="protein sequence ID" value="KAG6637044.1"/>
    <property type="molecule type" value="Genomic_DNA"/>
</dbReference>
<evidence type="ECO:0000256" key="2">
    <source>
        <dbReference type="PROSITE-ProRule" id="PRU00282"/>
    </source>
</evidence>
<protein>
    <submittedName>
        <fullName evidence="5">Uncharacterized protein</fullName>
    </submittedName>
</protein>
<organism evidence="5 6">
    <name type="scientific">Carya illinoinensis</name>
    <name type="common">Pecan</name>
    <dbReference type="NCBI Taxonomy" id="32201"/>
    <lineage>
        <taxon>Eukaryota</taxon>
        <taxon>Viridiplantae</taxon>
        <taxon>Streptophyta</taxon>
        <taxon>Embryophyta</taxon>
        <taxon>Tracheophyta</taxon>
        <taxon>Spermatophyta</taxon>
        <taxon>Magnoliopsida</taxon>
        <taxon>eudicotyledons</taxon>
        <taxon>Gunneridae</taxon>
        <taxon>Pentapetalae</taxon>
        <taxon>rosids</taxon>
        <taxon>fabids</taxon>
        <taxon>Fagales</taxon>
        <taxon>Juglandaceae</taxon>
        <taxon>Carya</taxon>
    </lineage>
</organism>
<evidence type="ECO:0000256" key="3">
    <source>
        <dbReference type="RuleBase" id="RU000488"/>
    </source>
</evidence>
<dbReference type="PANTHER" id="PTHR24089">
    <property type="entry name" value="SOLUTE CARRIER FAMILY 25"/>
    <property type="match status" value="1"/>
</dbReference>
<keyword evidence="2 3" id="KW-0812">Transmembrane</keyword>
<comment type="similarity">
    <text evidence="3">Belongs to the mitochondrial carrier (TC 2.A.29) family.</text>
</comment>
<keyword evidence="4" id="KW-1133">Transmembrane helix</keyword>
<evidence type="ECO:0000313" key="5">
    <source>
        <dbReference type="EMBL" id="KAG6637043.1"/>
    </source>
</evidence>
<reference evidence="5" key="1">
    <citation type="submission" date="2020-12" db="EMBL/GenBank/DDBJ databases">
        <title>WGS assembly of Carya illinoinensis cv. Pawnee.</title>
        <authorList>
            <person name="Platts A."/>
            <person name="Shu S."/>
            <person name="Wright S."/>
            <person name="Barry K."/>
            <person name="Edger P."/>
            <person name="Pires J.C."/>
            <person name="Schmutz J."/>
        </authorList>
    </citation>
    <scope>NUCLEOTIDE SEQUENCE</scope>
    <source>
        <tissue evidence="5">Leaf</tissue>
    </source>
</reference>
<feature type="repeat" description="Solcar" evidence="2">
    <location>
        <begin position="1"/>
        <end position="57"/>
    </location>
</feature>
<evidence type="ECO:0000256" key="1">
    <source>
        <dbReference type="ARBA" id="ARBA00022737"/>
    </source>
</evidence>
<keyword evidence="6" id="KW-1185">Reference proteome</keyword>
<dbReference type="InterPro" id="IPR018108">
    <property type="entry name" value="MCP_transmembrane"/>
</dbReference>
<sequence>MHSNVVTLPKASIWQEAARIVGEEGFRVFWKGNLITIAHLLPYSSINFYAFDHYKKMISELESRRENMGVDICVHFVAGGLAGITAASVPLVYSRISCGVRGRDARGLKWSEFVSYELVCTGLILKCERIAS</sequence>
<keyword evidence="2 4" id="KW-0472">Membrane</keyword>
<dbReference type="Proteomes" id="UP000811609">
    <property type="component" value="Chromosome 11"/>
</dbReference>
<dbReference type="PROSITE" id="PS50920">
    <property type="entry name" value="SOLCAR"/>
    <property type="match status" value="1"/>
</dbReference>
<dbReference type="GO" id="GO:0016020">
    <property type="term" value="C:membrane"/>
    <property type="evidence" value="ECO:0007669"/>
    <property type="project" value="UniProtKB-UniRule"/>
</dbReference>